<organism evidence="2 3">
    <name type="scientific">Hydrogenophaga pseudoflava</name>
    <name type="common">Pseudomonas carboxydoflava</name>
    <dbReference type="NCBI Taxonomy" id="47421"/>
    <lineage>
        <taxon>Bacteria</taxon>
        <taxon>Pseudomonadati</taxon>
        <taxon>Pseudomonadota</taxon>
        <taxon>Betaproteobacteria</taxon>
        <taxon>Burkholderiales</taxon>
        <taxon>Comamonadaceae</taxon>
        <taxon>Hydrogenophaga</taxon>
    </lineage>
</organism>
<dbReference type="InterPro" id="IPR001279">
    <property type="entry name" value="Metallo-B-lactamas"/>
</dbReference>
<dbReference type="InterPro" id="IPR036866">
    <property type="entry name" value="RibonucZ/Hydroxyglut_hydro"/>
</dbReference>
<dbReference type="SUPFAM" id="SSF56281">
    <property type="entry name" value="Metallo-hydrolase/oxidoreductase"/>
    <property type="match status" value="1"/>
</dbReference>
<name>A0A4P6WZG6_HYDPS</name>
<reference evidence="2 3" key="1">
    <citation type="submission" date="2019-03" db="EMBL/GenBank/DDBJ databases">
        <authorList>
            <person name="Sebastian G."/>
            <person name="Baumann P."/>
            <person name="Ruckert C."/>
            <person name="Kalinowski J."/>
            <person name="Nebel B."/>
            <person name="Takors R."/>
            <person name="Blombach B."/>
        </authorList>
    </citation>
    <scope>NUCLEOTIDE SEQUENCE [LARGE SCALE GENOMIC DNA]</scope>
    <source>
        <strain evidence="2 3">DSM 1084</strain>
    </source>
</reference>
<sequence length="419" mass="46809">MNTKPSTSDAFLITGEGVDAVAPGLWIVRGQGNTFVAEIDAGLVVIDSGPGGKVTRGMIDSLRTVSDRPVHAICFSHGHIGYNSGLPLWLEHARQRGDAPPRVIAHANLPRRAARYRETMALQERMAELQFRREPGTMTGKFPVHDPAEVFDTALVLGDLNGRHVVLIWSPSETDDAVALWCPAERVLYGGPAVIDSIPNLGTPFRTQRDTVRWAGTLERLAHLRPQRVVREFGPCIEGEQEVQRVLLDTARALRWVRDEVVRLMNQGLGEREILEAVRFPADLFAQPWMQPTYGDPHWIVRDVYRSENGWWDRNPTQLHPAAPSAVSAALARALTDKPAVLAEARRLADRSEWQLALHVVDLLALLDVDDPDVHTARQLKAHWLRRRASDVRSYVSKSLYHGCADLLEKGQQARFGIH</sequence>
<keyword evidence="3" id="KW-1185">Reference proteome</keyword>
<evidence type="ECO:0000313" key="3">
    <source>
        <dbReference type="Proteomes" id="UP000293912"/>
    </source>
</evidence>
<dbReference type="RefSeq" id="WP_066150262.1">
    <property type="nucleotide sequence ID" value="NZ_CP037867.1"/>
</dbReference>
<dbReference type="SMART" id="SM00849">
    <property type="entry name" value="Lactamase_B"/>
    <property type="match status" value="1"/>
</dbReference>
<dbReference type="Proteomes" id="UP000293912">
    <property type="component" value="Chromosome"/>
</dbReference>
<protein>
    <submittedName>
        <fullName evidence="2">Metallo-beta-lactamase superfamily protein</fullName>
    </submittedName>
</protein>
<dbReference type="AlphaFoldDB" id="A0A4P6WZG6"/>
<dbReference type="Gene3D" id="3.60.15.30">
    <property type="entry name" value="Metallo-beta-lactamase domain"/>
    <property type="match status" value="1"/>
</dbReference>
<evidence type="ECO:0000259" key="1">
    <source>
        <dbReference type="SMART" id="SM00849"/>
    </source>
</evidence>
<dbReference type="EMBL" id="CP037867">
    <property type="protein sequence ID" value="QBM27598.1"/>
    <property type="molecule type" value="Genomic_DNA"/>
</dbReference>
<accession>A0A4P6WZG6</accession>
<dbReference type="InterPro" id="IPR038536">
    <property type="entry name" value="Alkyl/aryl-sulf_dimr_sf"/>
</dbReference>
<dbReference type="InterPro" id="IPR052195">
    <property type="entry name" value="Bact_Alkyl/Aryl-Sulfatase"/>
</dbReference>
<evidence type="ECO:0000313" key="2">
    <source>
        <dbReference type="EMBL" id="QBM27598.1"/>
    </source>
</evidence>
<feature type="domain" description="Metallo-beta-lactamase" evidence="1">
    <location>
        <begin position="31"/>
        <end position="237"/>
    </location>
</feature>
<dbReference type="Gene3D" id="1.25.40.880">
    <property type="entry name" value="Alkyl sulfatase, dimerisation domain"/>
    <property type="match status" value="1"/>
</dbReference>
<dbReference type="Pfam" id="PF00753">
    <property type="entry name" value="Lactamase_B"/>
    <property type="match status" value="1"/>
</dbReference>
<dbReference type="PANTHER" id="PTHR43223">
    <property type="entry name" value="ALKYL/ARYL-SULFATASE"/>
    <property type="match status" value="1"/>
</dbReference>
<dbReference type="GO" id="GO:0046983">
    <property type="term" value="F:protein dimerization activity"/>
    <property type="evidence" value="ECO:0007669"/>
    <property type="project" value="InterPro"/>
</dbReference>
<gene>
    <name evidence="2" type="ORF">HPF_07880</name>
</gene>
<dbReference type="Pfam" id="PF14863">
    <property type="entry name" value="Alkyl_sulf_dimr"/>
    <property type="match status" value="1"/>
</dbReference>
<proteinExistence type="predicted"/>
<dbReference type="PANTHER" id="PTHR43223:SF2">
    <property type="entry name" value="METALLO-BETA-LACTAMASE DOMAIN-CONTAINING PROTEIN"/>
    <property type="match status" value="1"/>
</dbReference>
<dbReference type="InterPro" id="IPR029228">
    <property type="entry name" value="Alkyl_sulf_dimr"/>
</dbReference>
<dbReference type="KEGG" id="hpse:HPF_07880"/>